<organism evidence="3 4">
    <name type="scientific">Arachis hypogaea</name>
    <name type="common">Peanut</name>
    <dbReference type="NCBI Taxonomy" id="3818"/>
    <lineage>
        <taxon>Eukaryota</taxon>
        <taxon>Viridiplantae</taxon>
        <taxon>Streptophyta</taxon>
        <taxon>Embryophyta</taxon>
        <taxon>Tracheophyta</taxon>
        <taxon>Spermatophyta</taxon>
        <taxon>Magnoliopsida</taxon>
        <taxon>eudicotyledons</taxon>
        <taxon>Gunneridae</taxon>
        <taxon>Pentapetalae</taxon>
        <taxon>rosids</taxon>
        <taxon>fabids</taxon>
        <taxon>Fabales</taxon>
        <taxon>Fabaceae</taxon>
        <taxon>Papilionoideae</taxon>
        <taxon>50 kb inversion clade</taxon>
        <taxon>dalbergioids sensu lato</taxon>
        <taxon>Dalbergieae</taxon>
        <taxon>Pterocarpus clade</taxon>
        <taxon>Arachis</taxon>
    </lineage>
</organism>
<dbReference type="InterPro" id="IPR004142">
    <property type="entry name" value="NDRG"/>
</dbReference>
<evidence type="ECO:0000256" key="2">
    <source>
        <dbReference type="SAM" id="Phobius"/>
    </source>
</evidence>
<evidence type="ECO:0008006" key="5">
    <source>
        <dbReference type="Google" id="ProtNLM"/>
    </source>
</evidence>
<keyword evidence="2" id="KW-0472">Membrane</keyword>
<dbReference type="STRING" id="3818.A0A444Y4N6"/>
<comment type="caution">
    <text evidence="3">The sequence shown here is derived from an EMBL/GenBank/DDBJ whole genome shotgun (WGS) entry which is preliminary data.</text>
</comment>
<name>A0A444Y4N6_ARAHY</name>
<dbReference type="AlphaFoldDB" id="A0A444Y4N6"/>
<dbReference type="InterPro" id="IPR029058">
    <property type="entry name" value="AB_hydrolase_fold"/>
</dbReference>
<dbReference type="Proteomes" id="UP000289738">
    <property type="component" value="Chromosome B08"/>
</dbReference>
<evidence type="ECO:0000313" key="4">
    <source>
        <dbReference type="Proteomes" id="UP000289738"/>
    </source>
</evidence>
<feature type="transmembrane region" description="Helical" evidence="2">
    <location>
        <begin position="107"/>
        <end position="130"/>
    </location>
</feature>
<gene>
    <name evidence="3" type="ORF">Ahy_B08g092802</name>
</gene>
<dbReference type="EMBL" id="SDMP01000018">
    <property type="protein sequence ID" value="RYQ96885.1"/>
    <property type="molecule type" value="Genomic_DNA"/>
</dbReference>
<comment type="similarity">
    <text evidence="1">Belongs to the NDRG family.</text>
</comment>
<protein>
    <recommendedName>
        <fullName evidence="5">Pollen-specific protein SF21</fullName>
    </recommendedName>
</protein>
<dbReference type="SUPFAM" id="SSF53474">
    <property type="entry name" value="alpha/beta-Hydrolases"/>
    <property type="match status" value="1"/>
</dbReference>
<sequence length="297" mass="33157">MTSFPVSITTVLSPVVLFFSVASLLLLLFFDLFSSSGVVGLWTTLAGDHDAEQAKDLLRCFNESVMNGRHKVEKKELLQLGAPEIVPDYPIPSVDDLADQIAEILKFFGLSAVMCMGVAAGAYILTLFAMKYRQRVFGLILVSPLCKEPSWTEWLCNKVMTNLLYFCGMCGVAKEMFLKRYYSKDIRGGAQFPESDIVKACRRVDSTVKHKQNFDRFLISQKPLSNVNTSAKKCDHYYSLAEDFLEITPRKTIGELKECKEDGDYAVYGTIMGVIGGPDWFVAQCRCGTEVVLKLGL</sequence>
<dbReference type="Pfam" id="PF03096">
    <property type="entry name" value="Ndr"/>
    <property type="match status" value="1"/>
</dbReference>
<keyword evidence="2" id="KW-0812">Transmembrane</keyword>
<dbReference type="Gene3D" id="3.40.50.1820">
    <property type="entry name" value="alpha/beta hydrolase"/>
    <property type="match status" value="1"/>
</dbReference>
<keyword evidence="4" id="KW-1185">Reference proteome</keyword>
<evidence type="ECO:0000256" key="1">
    <source>
        <dbReference type="ARBA" id="ARBA00005598"/>
    </source>
</evidence>
<accession>A0A444Y4N6</accession>
<feature type="transmembrane region" description="Helical" evidence="2">
    <location>
        <begin position="12"/>
        <end position="33"/>
    </location>
</feature>
<dbReference type="PANTHER" id="PTHR11034">
    <property type="entry name" value="N-MYC DOWNSTREAM REGULATED"/>
    <property type="match status" value="1"/>
</dbReference>
<proteinExistence type="inferred from homology"/>
<keyword evidence="2" id="KW-1133">Transmembrane helix</keyword>
<evidence type="ECO:0000313" key="3">
    <source>
        <dbReference type="EMBL" id="RYQ96885.1"/>
    </source>
</evidence>
<reference evidence="3 4" key="1">
    <citation type="submission" date="2019-01" db="EMBL/GenBank/DDBJ databases">
        <title>Sequencing of cultivated peanut Arachis hypogaea provides insights into genome evolution and oil improvement.</title>
        <authorList>
            <person name="Chen X."/>
        </authorList>
    </citation>
    <scope>NUCLEOTIDE SEQUENCE [LARGE SCALE GENOMIC DNA]</scope>
    <source>
        <strain evidence="4">cv. Fuhuasheng</strain>
        <tissue evidence="3">Leaves</tissue>
    </source>
</reference>